<evidence type="ECO:0000256" key="1">
    <source>
        <dbReference type="ARBA" id="ARBA00022448"/>
    </source>
</evidence>
<evidence type="ECO:0000313" key="6">
    <source>
        <dbReference type="Proteomes" id="UP000539372"/>
    </source>
</evidence>
<protein>
    <submittedName>
        <fullName evidence="5">ABC transporter ATP-binding protein</fullName>
    </submittedName>
</protein>
<dbReference type="PROSITE" id="PS50893">
    <property type="entry name" value="ABC_TRANSPORTER_2"/>
    <property type="match status" value="1"/>
</dbReference>
<dbReference type="InterPro" id="IPR017871">
    <property type="entry name" value="ABC_transporter-like_CS"/>
</dbReference>
<accession>A0A7Y0HDQ8</accession>
<dbReference type="GO" id="GO:0016887">
    <property type="term" value="F:ATP hydrolysis activity"/>
    <property type="evidence" value="ECO:0007669"/>
    <property type="project" value="InterPro"/>
</dbReference>
<dbReference type="Pfam" id="PF00005">
    <property type="entry name" value="ABC_tran"/>
    <property type="match status" value="1"/>
</dbReference>
<gene>
    <name evidence="5" type="ORF">HH303_06360</name>
</gene>
<keyword evidence="2" id="KW-0547">Nucleotide-binding</keyword>
<dbReference type="InterPro" id="IPR008995">
    <property type="entry name" value="Mo/tungstate-bd_C_term_dom"/>
</dbReference>
<dbReference type="PANTHER" id="PTHR42781">
    <property type="entry name" value="SPERMIDINE/PUTRESCINE IMPORT ATP-BINDING PROTEIN POTA"/>
    <property type="match status" value="1"/>
</dbReference>
<dbReference type="Gene3D" id="2.40.50.140">
    <property type="entry name" value="Nucleic acid-binding proteins"/>
    <property type="match status" value="1"/>
</dbReference>
<evidence type="ECO:0000259" key="4">
    <source>
        <dbReference type="PROSITE" id="PS50893"/>
    </source>
</evidence>
<dbReference type="Pfam" id="PF08402">
    <property type="entry name" value="TOBE_2"/>
    <property type="match status" value="1"/>
</dbReference>
<dbReference type="Gene3D" id="2.40.50.100">
    <property type="match status" value="1"/>
</dbReference>
<comment type="caution">
    <text evidence="5">The sequence shown here is derived from an EMBL/GenBank/DDBJ whole genome shotgun (WGS) entry which is preliminary data.</text>
</comment>
<dbReference type="SMART" id="SM00382">
    <property type="entry name" value="AAA"/>
    <property type="match status" value="1"/>
</dbReference>
<sequence length="359" mass="38653">MDKFGAMTVPTIELKAVHHLYGDRPSVCGLDLQVYPGEVVCLLGPSGCGKTTALRIAAGLEDVQSGSVELDGTVVSTANLTVPPEKREIGLVFQDYALFPHMTIAANIAFGLHDRATAKARVAEVLEQVGLTEYADAYPHELSGGQQQRVALARALAPRPKAVLMDEPFSGLDARLREAVRDRTLHILKSTGAAVLMVTHDAEEAMHMADRIVVMRAGKVQQEGPPDELYLHPNSGFVAAFFGDVNRIDVTVSGGMAETPIGRFACQGFADGRMVELVIRPEALTLVPVDEGRRAQVKVLASRMLGRTSLLHLCTCVGSEIELHLHARVPGRFLPEAGSVFSVDLDRSQVFVFPVGEAT</sequence>
<organism evidence="5 6">
    <name type="scientific">Pacificispira spongiicola</name>
    <dbReference type="NCBI Taxonomy" id="2729598"/>
    <lineage>
        <taxon>Bacteria</taxon>
        <taxon>Pseudomonadati</taxon>
        <taxon>Pseudomonadota</taxon>
        <taxon>Alphaproteobacteria</taxon>
        <taxon>Rhodospirillales</taxon>
        <taxon>Rhodospirillaceae</taxon>
        <taxon>Pacificispira</taxon>
    </lineage>
</organism>
<dbReference type="FunFam" id="3.40.50.300:FF:000425">
    <property type="entry name" value="Probable ABC transporter, ATP-binding subunit"/>
    <property type="match status" value="1"/>
</dbReference>
<evidence type="ECO:0000256" key="3">
    <source>
        <dbReference type="ARBA" id="ARBA00022840"/>
    </source>
</evidence>
<proteinExistence type="predicted"/>
<dbReference type="InterPro" id="IPR050093">
    <property type="entry name" value="ABC_SmlMolc_Importer"/>
</dbReference>
<dbReference type="Proteomes" id="UP000539372">
    <property type="component" value="Unassembled WGS sequence"/>
</dbReference>
<dbReference type="AlphaFoldDB" id="A0A7Y0HDQ8"/>
<dbReference type="EMBL" id="JABBNT010000002">
    <property type="protein sequence ID" value="NMM44091.1"/>
    <property type="molecule type" value="Genomic_DNA"/>
</dbReference>
<dbReference type="InterPro" id="IPR003593">
    <property type="entry name" value="AAA+_ATPase"/>
</dbReference>
<dbReference type="InterPro" id="IPR013611">
    <property type="entry name" value="Transp-assoc_OB_typ2"/>
</dbReference>
<dbReference type="SUPFAM" id="SSF50331">
    <property type="entry name" value="MOP-like"/>
    <property type="match status" value="1"/>
</dbReference>
<keyword evidence="6" id="KW-1185">Reference proteome</keyword>
<dbReference type="InterPro" id="IPR012340">
    <property type="entry name" value="NA-bd_OB-fold"/>
</dbReference>
<dbReference type="GO" id="GO:0043190">
    <property type="term" value="C:ATP-binding cassette (ABC) transporter complex"/>
    <property type="evidence" value="ECO:0007669"/>
    <property type="project" value="InterPro"/>
</dbReference>
<keyword evidence="3 5" id="KW-0067">ATP-binding</keyword>
<reference evidence="5 6" key="1">
    <citation type="submission" date="2020-04" db="EMBL/GenBank/DDBJ databases">
        <title>Rhodospirillaceae bacterium KN72 isolated from deep sea.</title>
        <authorList>
            <person name="Zhang D.-C."/>
        </authorList>
    </citation>
    <scope>NUCLEOTIDE SEQUENCE [LARGE SCALE GENOMIC DNA]</scope>
    <source>
        <strain evidence="5 6">KN72</strain>
    </source>
</reference>
<dbReference type="SUPFAM" id="SSF52540">
    <property type="entry name" value="P-loop containing nucleoside triphosphate hydrolases"/>
    <property type="match status" value="1"/>
</dbReference>
<dbReference type="Gene3D" id="3.40.50.300">
    <property type="entry name" value="P-loop containing nucleotide triphosphate hydrolases"/>
    <property type="match status" value="1"/>
</dbReference>
<dbReference type="GO" id="GO:0015697">
    <property type="term" value="P:quaternary ammonium group transport"/>
    <property type="evidence" value="ECO:0007669"/>
    <property type="project" value="UniProtKB-ARBA"/>
</dbReference>
<dbReference type="GO" id="GO:0005524">
    <property type="term" value="F:ATP binding"/>
    <property type="evidence" value="ECO:0007669"/>
    <property type="project" value="UniProtKB-KW"/>
</dbReference>
<feature type="domain" description="ABC transporter" evidence="4">
    <location>
        <begin position="12"/>
        <end position="242"/>
    </location>
</feature>
<dbReference type="PANTHER" id="PTHR42781:SF4">
    <property type="entry name" value="SPERMIDINE_PUTRESCINE IMPORT ATP-BINDING PROTEIN POTA"/>
    <property type="match status" value="1"/>
</dbReference>
<dbReference type="PROSITE" id="PS00211">
    <property type="entry name" value="ABC_TRANSPORTER_1"/>
    <property type="match status" value="1"/>
</dbReference>
<evidence type="ECO:0000313" key="5">
    <source>
        <dbReference type="EMBL" id="NMM44091.1"/>
    </source>
</evidence>
<keyword evidence="1" id="KW-0813">Transport</keyword>
<name>A0A7Y0HDQ8_9PROT</name>
<evidence type="ECO:0000256" key="2">
    <source>
        <dbReference type="ARBA" id="ARBA00022741"/>
    </source>
</evidence>
<dbReference type="InterPro" id="IPR027417">
    <property type="entry name" value="P-loop_NTPase"/>
</dbReference>
<dbReference type="GO" id="GO:0022857">
    <property type="term" value="F:transmembrane transporter activity"/>
    <property type="evidence" value="ECO:0007669"/>
    <property type="project" value="InterPro"/>
</dbReference>
<dbReference type="InterPro" id="IPR003439">
    <property type="entry name" value="ABC_transporter-like_ATP-bd"/>
</dbReference>